<protein>
    <submittedName>
        <fullName evidence="1">Uncharacterized protein</fullName>
    </submittedName>
</protein>
<proteinExistence type="predicted"/>
<sequence length="101" mass="11184">MELQREAGAILMARLKGAKIMVAAPNAATNIVMQSAGFQQESRRVASRIMPQLRMDSYRGKPPSMTTYRTLSSFKGTRRAGTEIKYYKTPHSGDTLKGFGL</sequence>
<accession>A0A8S5UL16</accession>
<evidence type="ECO:0000313" key="1">
    <source>
        <dbReference type="EMBL" id="DAF95176.1"/>
    </source>
</evidence>
<organism evidence="1">
    <name type="scientific">Siphoviridae sp. ctICF6</name>
    <dbReference type="NCBI Taxonomy" id="2825427"/>
    <lineage>
        <taxon>Viruses</taxon>
        <taxon>Duplodnaviria</taxon>
        <taxon>Heunggongvirae</taxon>
        <taxon>Uroviricota</taxon>
        <taxon>Caudoviricetes</taxon>
    </lineage>
</organism>
<name>A0A8S5UL16_9CAUD</name>
<dbReference type="EMBL" id="BK016104">
    <property type="protein sequence ID" value="DAF95176.1"/>
    <property type="molecule type" value="Genomic_DNA"/>
</dbReference>
<reference evidence="1" key="1">
    <citation type="journal article" date="2021" name="Proc. Natl. Acad. Sci. U.S.A.">
        <title>A Catalog of Tens of Thousands of Viruses from Human Metagenomes Reveals Hidden Associations with Chronic Diseases.</title>
        <authorList>
            <person name="Tisza M.J."/>
            <person name="Buck C.B."/>
        </authorList>
    </citation>
    <scope>NUCLEOTIDE SEQUENCE</scope>
    <source>
        <strain evidence="1">CtICF6</strain>
    </source>
</reference>